<name>A0A6C0JKH7_9ZZZZ</name>
<protein>
    <submittedName>
        <fullName evidence="1">Uncharacterized protein</fullName>
    </submittedName>
</protein>
<dbReference type="EMBL" id="MN740394">
    <property type="protein sequence ID" value="QHU04124.1"/>
    <property type="molecule type" value="Genomic_DNA"/>
</dbReference>
<dbReference type="AlphaFoldDB" id="A0A6C0JKH7"/>
<organism evidence="1">
    <name type="scientific">viral metagenome</name>
    <dbReference type="NCBI Taxonomy" id="1070528"/>
    <lineage>
        <taxon>unclassified sequences</taxon>
        <taxon>metagenomes</taxon>
        <taxon>organismal metagenomes</taxon>
    </lineage>
</organism>
<proteinExistence type="predicted"/>
<evidence type="ECO:0000313" key="1">
    <source>
        <dbReference type="EMBL" id="QHU04124.1"/>
    </source>
</evidence>
<accession>A0A6C0JKH7</accession>
<sequence>MKKNYLGFNTWGNNGTYGRTSIACGSGIVMLKYYT</sequence>
<reference evidence="1" key="1">
    <citation type="journal article" date="2020" name="Nature">
        <title>Giant virus diversity and host interactions through global metagenomics.</title>
        <authorList>
            <person name="Schulz F."/>
            <person name="Roux S."/>
            <person name="Paez-Espino D."/>
            <person name="Jungbluth S."/>
            <person name="Walsh D.A."/>
            <person name="Denef V.J."/>
            <person name="McMahon K.D."/>
            <person name="Konstantinidis K.T."/>
            <person name="Eloe-Fadrosh E.A."/>
            <person name="Kyrpides N.C."/>
            <person name="Woyke T."/>
        </authorList>
    </citation>
    <scope>NUCLEOTIDE SEQUENCE</scope>
    <source>
        <strain evidence="1">GVMAG-M-3300027708-39</strain>
    </source>
</reference>